<evidence type="ECO:0000256" key="1">
    <source>
        <dbReference type="SAM" id="Phobius"/>
    </source>
</evidence>
<feature type="transmembrane region" description="Helical" evidence="1">
    <location>
        <begin position="94"/>
        <end position="112"/>
    </location>
</feature>
<sequence length="160" mass="18500">MQLLICSVFAWLSIILFALMPKRLHLLDFIFVYSVILVMSTIVFTVFDINIHVVTIPRTAKISLATIITRVITIPLVLMMAVNFLQPSGARKPRWLLTILIWLGITVFDWALDFLKIITYQKPFMWHVQSTLVTYFGFIAIAWGCTWFYTRLDKKNVGAV</sequence>
<proteinExistence type="predicted"/>
<evidence type="ECO:0000313" key="3">
    <source>
        <dbReference type="Proteomes" id="UP000050482"/>
    </source>
</evidence>
<comment type="caution">
    <text evidence="2">The sequence shown here is derived from an EMBL/GenBank/DDBJ whole genome shotgun (WGS) entry which is preliminary data.</text>
</comment>
<reference evidence="2 3" key="1">
    <citation type="submission" date="2015-09" db="EMBL/GenBank/DDBJ databases">
        <title>Draft genome sequence of Alicyclobacillus ferrooxydans DSM 22381.</title>
        <authorList>
            <person name="Hemp J."/>
        </authorList>
    </citation>
    <scope>NUCLEOTIDE SEQUENCE [LARGE SCALE GENOMIC DNA]</scope>
    <source>
        <strain evidence="2 3">TC-34</strain>
    </source>
</reference>
<keyword evidence="1" id="KW-1133">Transmembrane helix</keyword>
<organism evidence="2 3">
    <name type="scientific">Alicyclobacillus ferrooxydans</name>
    <dbReference type="NCBI Taxonomy" id="471514"/>
    <lineage>
        <taxon>Bacteria</taxon>
        <taxon>Bacillati</taxon>
        <taxon>Bacillota</taxon>
        <taxon>Bacilli</taxon>
        <taxon>Bacillales</taxon>
        <taxon>Alicyclobacillaceae</taxon>
        <taxon>Alicyclobacillus</taxon>
    </lineage>
</organism>
<protein>
    <submittedName>
        <fullName evidence="2">Uncharacterized protein</fullName>
    </submittedName>
</protein>
<dbReference type="EMBL" id="LJCO01000075">
    <property type="protein sequence ID" value="KPV42536.1"/>
    <property type="molecule type" value="Genomic_DNA"/>
</dbReference>
<evidence type="ECO:0000313" key="2">
    <source>
        <dbReference type="EMBL" id="KPV42536.1"/>
    </source>
</evidence>
<accession>A0A0P9GPH5</accession>
<dbReference type="Proteomes" id="UP000050482">
    <property type="component" value="Unassembled WGS sequence"/>
</dbReference>
<feature type="transmembrane region" description="Helical" evidence="1">
    <location>
        <begin position="28"/>
        <end position="50"/>
    </location>
</feature>
<dbReference type="PATRIC" id="fig|471514.4.peg.3888"/>
<name>A0A0P9GPH5_9BACL</name>
<gene>
    <name evidence="2" type="ORF">AN477_16985</name>
</gene>
<feature type="transmembrane region" description="Helical" evidence="1">
    <location>
        <begin position="62"/>
        <end position="82"/>
    </location>
</feature>
<keyword evidence="1" id="KW-0812">Transmembrane</keyword>
<dbReference type="AlphaFoldDB" id="A0A0P9GPH5"/>
<keyword evidence="3" id="KW-1185">Reference proteome</keyword>
<feature type="transmembrane region" description="Helical" evidence="1">
    <location>
        <begin position="132"/>
        <end position="150"/>
    </location>
</feature>
<keyword evidence="1" id="KW-0472">Membrane</keyword>